<feature type="compositionally biased region" description="Basic and acidic residues" evidence="1">
    <location>
        <begin position="267"/>
        <end position="276"/>
    </location>
</feature>
<proteinExistence type="predicted"/>
<dbReference type="Proteomes" id="UP000274922">
    <property type="component" value="Unassembled WGS sequence"/>
</dbReference>
<accession>A0A4V1IUU6</accession>
<gene>
    <name evidence="2" type="ORF">CXG81DRAFT_18481</name>
</gene>
<feature type="region of interest" description="Disordered" evidence="1">
    <location>
        <begin position="1"/>
        <end position="22"/>
    </location>
</feature>
<feature type="region of interest" description="Disordered" evidence="1">
    <location>
        <begin position="117"/>
        <end position="176"/>
    </location>
</feature>
<evidence type="ECO:0000313" key="2">
    <source>
        <dbReference type="EMBL" id="RKP01789.1"/>
    </source>
</evidence>
<feature type="compositionally biased region" description="Low complexity" evidence="1">
    <location>
        <begin position="141"/>
        <end position="155"/>
    </location>
</feature>
<evidence type="ECO:0000313" key="3">
    <source>
        <dbReference type="Proteomes" id="UP000274922"/>
    </source>
</evidence>
<feature type="region of interest" description="Disordered" evidence="1">
    <location>
        <begin position="48"/>
        <end position="82"/>
    </location>
</feature>
<organism evidence="2 3">
    <name type="scientific">Caulochytrium protostelioides</name>
    <dbReference type="NCBI Taxonomy" id="1555241"/>
    <lineage>
        <taxon>Eukaryota</taxon>
        <taxon>Fungi</taxon>
        <taxon>Fungi incertae sedis</taxon>
        <taxon>Chytridiomycota</taxon>
        <taxon>Chytridiomycota incertae sedis</taxon>
        <taxon>Chytridiomycetes</taxon>
        <taxon>Caulochytriales</taxon>
        <taxon>Caulochytriaceae</taxon>
        <taxon>Caulochytrium</taxon>
    </lineage>
</organism>
<feature type="region of interest" description="Disordered" evidence="1">
    <location>
        <begin position="267"/>
        <end position="287"/>
    </location>
</feature>
<feature type="region of interest" description="Disordered" evidence="1">
    <location>
        <begin position="376"/>
        <end position="406"/>
    </location>
</feature>
<dbReference type="EMBL" id="ML014161">
    <property type="protein sequence ID" value="RKP01789.1"/>
    <property type="molecule type" value="Genomic_DNA"/>
</dbReference>
<dbReference type="AlphaFoldDB" id="A0A4V1IUU6"/>
<keyword evidence="3" id="KW-1185">Reference proteome</keyword>
<reference evidence="3" key="1">
    <citation type="journal article" date="2018" name="Nat. Microbiol.">
        <title>Leveraging single-cell genomics to expand the fungal tree of life.</title>
        <authorList>
            <person name="Ahrendt S.R."/>
            <person name="Quandt C.A."/>
            <person name="Ciobanu D."/>
            <person name="Clum A."/>
            <person name="Salamov A."/>
            <person name="Andreopoulos B."/>
            <person name="Cheng J.F."/>
            <person name="Woyke T."/>
            <person name="Pelin A."/>
            <person name="Henrissat B."/>
            <person name="Reynolds N.K."/>
            <person name="Benny G.L."/>
            <person name="Smith M.E."/>
            <person name="James T.Y."/>
            <person name="Grigoriev I.V."/>
        </authorList>
    </citation>
    <scope>NUCLEOTIDE SEQUENCE [LARGE SCALE GENOMIC DNA]</scope>
    <source>
        <strain evidence="3">ATCC 52028</strain>
    </source>
</reference>
<name>A0A4V1IUU6_9FUNG</name>
<evidence type="ECO:0000256" key="1">
    <source>
        <dbReference type="SAM" id="MobiDB-lite"/>
    </source>
</evidence>
<protein>
    <submittedName>
        <fullName evidence="2">Uncharacterized protein</fullName>
    </submittedName>
</protein>
<sequence length="406" mass="41373">MKGFYRTSTPTTTTMLAPSHSSPTAEPVMAPFESIVVNTLNKTQPCVSLPRVKSRSRRDSYAVPDPDAAAGSGHGHHQAPSDLTRFLAGHPMDSAHGAGHSPTALWEDAAAWNRGGSGVGVPSSGRRTPVPGGLHASPATAPALASNHSASASLSEGSPRPRMGSTGDTDSRPVPLASPRRLLAAGSAAAVALADDAADRVADGATGSPPPMAVSLSSTASAWAATATAAIIQSSTGADVSPCPRIPSLGPDHAAPLAVPLPTDGNTHDGGVERPLRPNASLLTLDPPRRSIDRPLFADLHRVGMMVQYALQEQWTAAARQGTARQPVLRLRSERALFRQIAGLGPEMLTGGLGYAPRAAAVTAAVNAAAAAAAATSTAAPPKRSEALPERPSTSAGEAAERIASW</sequence>